<proteinExistence type="inferred from homology"/>
<evidence type="ECO:0000256" key="2">
    <source>
        <dbReference type="ARBA" id="ARBA00008791"/>
    </source>
</evidence>
<dbReference type="InterPro" id="IPR006016">
    <property type="entry name" value="UspA"/>
</dbReference>
<evidence type="ECO:0000259" key="6">
    <source>
        <dbReference type="Pfam" id="PF00582"/>
    </source>
</evidence>
<comment type="subunit">
    <text evidence="3">Homodimer.</text>
</comment>
<evidence type="ECO:0000256" key="3">
    <source>
        <dbReference type="ARBA" id="ARBA00011738"/>
    </source>
</evidence>
<dbReference type="EMBL" id="JAVTTP010000001">
    <property type="protein sequence ID" value="MDT7829895.1"/>
    <property type="molecule type" value="Genomic_DNA"/>
</dbReference>
<evidence type="ECO:0000256" key="5">
    <source>
        <dbReference type="PIRNR" id="PIRNR006276"/>
    </source>
</evidence>
<protein>
    <recommendedName>
        <fullName evidence="5">Universal stress protein</fullName>
    </recommendedName>
</protein>
<dbReference type="Proteomes" id="UP001250656">
    <property type="component" value="Unassembled WGS sequence"/>
</dbReference>
<organism evidence="7 8">
    <name type="scientific">Pricia mediterranea</name>
    <dbReference type="NCBI Taxonomy" id="3076079"/>
    <lineage>
        <taxon>Bacteria</taxon>
        <taxon>Pseudomonadati</taxon>
        <taxon>Bacteroidota</taxon>
        <taxon>Flavobacteriia</taxon>
        <taxon>Flavobacteriales</taxon>
        <taxon>Flavobacteriaceae</taxon>
        <taxon>Pricia</taxon>
    </lineage>
</organism>
<evidence type="ECO:0000256" key="1">
    <source>
        <dbReference type="ARBA" id="ARBA00004496"/>
    </source>
</evidence>
<gene>
    <name evidence="7" type="ORF">RQM65_14570</name>
</gene>
<name>A0ABU3L819_9FLAO</name>
<evidence type="ECO:0000313" key="7">
    <source>
        <dbReference type="EMBL" id="MDT7829895.1"/>
    </source>
</evidence>
<evidence type="ECO:0000256" key="4">
    <source>
        <dbReference type="ARBA" id="ARBA00022490"/>
    </source>
</evidence>
<evidence type="ECO:0000313" key="8">
    <source>
        <dbReference type="Proteomes" id="UP001250656"/>
    </source>
</evidence>
<reference evidence="7 8" key="1">
    <citation type="submission" date="2023-09" db="EMBL/GenBank/DDBJ databases">
        <title>Novel taxa isolated from Blanes Bay.</title>
        <authorList>
            <person name="Rey-Velasco X."/>
            <person name="Lucena T."/>
        </authorList>
    </citation>
    <scope>NUCLEOTIDE SEQUENCE [LARGE SCALE GENOMIC DNA]</scope>
    <source>
        <strain evidence="7 8">S334</strain>
    </source>
</reference>
<keyword evidence="8" id="KW-1185">Reference proteome</keyword>
<dbReference type="SUPFAM" id="SSF52402">
    <property type="entry name" value="Adenine nucleotide alpha hydrolases-like"/>
    <property type="match status" value="1"/>
</dbReference>
<dbReference type="InterPro" id="IPR014729">
    <property type="entry name" value="Rossmann-like_a/b/a_fold"/>
</dbReference>
<keyword evidence="4 5" id="KW-0963">Cytoplasm</keyword>
<dbReference type="Pfam" id="PF00582">
    <property type="entry name" value="Usp"/>
    <property type="match status" value="1"/>
</dbReference>
<comment type="caution">
    <text evidence="7">The sequence shown here is derived from an EMBL/GenBank/DDBJ whole genome shotgun (WGS) entry which is preliminary data.</text>
</comment>
<sequence length="146" mass="16491">MKNILVAVDRPKNADQLIAYAVKIAKLTDAKIWIIHVTADNPKDFLAREAGPQYVYNKRDEEHKKEAAFLEQLAQQTIEKYDVSAKGCLIKGPVIKSLTEIVKAHNIDLVVAGHKRKHLVYGLFTENKKRDLIDELKIPLLAVPLV</sequence>
<dbReference type="InterPro" id="IPR006015">
    <property type="entry name" value="Universal_stress_UspA"/>
</dbReference>
<dbReference type="RefSeq" id="WP_314016155.1">
    <property type="nucleotide sequence ID" value="NZ_JAVTTP010000001.1"/>
</dbReference>
<comment type="similarity">
    <text evidence="2 5">Belongs to the universal stress protein A family.</text>
</comment>
<dbReference type="Gene3D" id="3.40.50.620">
    <property type="entry name" value="HUPs"/>
    <property type="match status" value="1"/>
</dbReference>
<comment type="subcellular location">
    <subcellularLocation>
        <location evidence="1 5">Cytoplasm</location>
    </subcellularLocation>
</comment>
<feature type="domain" description="UspA" evidence="6">
    <location>
        <begin position="1"/>
        <end position="144"/>
    </location>
</feature>
<dbReference type="PANTHER" id="PTHR46268">
    <property type="entry name" value="STRESS RESPONSE PROTEIN NHAX"/>
    <property type="match status" value="1"/>
</dbReference>
<dbReference type="PANTHER" id="PTHR46268:SF23">
    <property type="entry name" value="UNIVERSAL STRESS PROTEIN A-RELATED"/>
    <property type="match status" value="1"/>
</dbReference>
<dbReference type="PIRSF" id="PIRSF006276">
    <property type="entry name" value="UspA"/>
    <property type="match status" value="1"/>
</dbReference>
<accession>A0ABU3L819</accession>